<dbReference type="FunFam" id="1.10.472.10:FF:000057">
    <property type="entry name" value="Cyclin N-terminal domain containing 2"/>
    <property type="match status" value="1"/>
</dbReference>
<dbReference type="InterPro" id="IPR004367">
    <property type="entry name" value="Cyclin_C-dom"/>
</dbReference>
<dbReference type="PANTHER" id="PTHR10177">
    <property type="entry name" value="CYCLINS"/>
    <property type="match status" value="1"/>
</dbReference>
<dbReference type="InterPro" id="IPR039361">
    <property type="entry name" value="Cyclin"/>
</dbReference>
<name>A0A0P7VCZ1_SCLFO</name>
<dbReference type="Pfam" id="PF02984">
    <property type="entry name" value="Cyclin_C"/>
    <property type="match status" value="1"/>
</dbReference>
<dbReference type="STRING" id="113540.ENSSFOP00015024858"/>
<organism evidence="6 7">
    <name type="scientific">Scleropages formosus</name>
    <name type="common">Asian bonytongue</name>
    <name type="synonym">Osteoglossum formosum</name>
    <dbReference type="NCBI Taxonomy" id="113540"/>
    <lineage>
        <taxon>Eukaryota</taxon>
        <taxon>Metazoa</taxon>
        <taxon>Chordata</taxon>
        <taxon>Craniata</taxon>
        <taxon>Vertebrata</taxon>
        <taxon>Euteleostomi</taxon>
        <taxon>Actinopterygii</taxon>
        <taxon>Neopterygii</taxon>
        <taxon>Teleostei</taxon>
        <taxon>Osteoglossocephala</taxon>
        <taxon>Osteoglossomorpha</taxon>
        <taxon>Osteoglossiformes</taxon>
        <taxon>Osteoglossidae</taxon>
        <taxon>Scleropages</taxon>
    </lineage>
</organism>
<proteinExistence type="inferred from homology"/>
<accession>A0A0P7VCZ1</accession>
<comment type="similarity">
    <text evidence="2">Belongs to the cyclin family.</text>
</comment>
<dbReference type="InterPro" id="IPR006671">
    <property type="entry name" value="Cyclin_N"/>
</dbReference>
<keyword evidence="1 2" id="KW-0195">Cyclin</keyword>
<evidence type="ECO:0000313" key="7">
    <source>
        <dbReference type="Proteomes" id="UP000034805"/>
    </source>
</evidence>
<reference evidence="6 7" key="1">
    <citation type="submission" date="2015-08" db="EMBL/GenBank/DDBJ databases">
        <title>The genome of the Asian arowana (Scleropages formosus).</title>
        <authorList>
            <person name="Tan M.H."/>
            <person name="Gan H.M."/>
            <person name="Croft L.J."/>
            <person name="Austin C.M."/>
        </authorList>
    </citation>
    <scope>NUCLEOTIDE SEQUENCE [LARGE SCALE GENOMIC DNA]</scope>
    <source>
        <strain evidence="6">Aro1</strain>
    </source>
</reference>
<dbReference type="Pfam" id="PF00134">
    <property type="entry name" value="Cyclin_N"/>
    <property type="match status" value="1"/>
</dbReference>
<feature type="domain" description="Cyclin-like" evidence="4">
    <location>
        <begin position="310"/>
        <end position="397"/>
    </location>
</feature>
<dbReference type="Gene3D" id="1.10.472.10">
    <property type="entry name" value="Cyclin-like"/>
    <property type="match status" value="2"/>
</dbReference>
<dbReference type="SUPFAM" id="SSF47954">
    <property type="entry name" value="Cyclin-like"/>
    <property type="match status" value="2"/>
</dbReference>
<dbReference type="SMART" id="SM01332">
    <property type="entry name" value="Cyclin_C"/>
    <property type="match status" value="1"/>
</dbReference>
<dbReference type="InterPro" id="IPR013763">
    <property type="entry name" value="Cyclin-like_dom"/>
</dbReference>
<dbReference type="CDD" id="cd20542">
    <property type="entry name" value="CYCLIN_CNTD2"/>
    <property type="match status" value="1"/>
</dbReference>
<dbReference type="AlphaFoldDB" id="A0A0P7VCZ1"/>
<evidence type="ECO:0000259" key="4">
    <source>
        <dbReference type="SMART" id="SM00385"/>
    </source>
</evidence>
<evidence type="ECO:0000256" key="3">
    <source>
        <dbReference type="SAM" id="MobiDB-lite"/>
    </source>
</evidence>
<feature type="domain" description="Cyclin C-terminal" evidence="5">
    <location>
        <begin position="306"/>
        <end position="428"/>
    </location>
</feature>
<dbReference type="SMART" id="SM00385">
    <property type="entry name" value="CYCLIN"/>
    <property type="match status" value="2"/>
</dbReference>
<evidence type="ECO:0000256" key="1">
    <source>
        <dbReference type="ARBA" id="ARBA00023127"/>
    </source>
</evidence>
<evidence type="ECO:0000256" key="2">
    <source>
        <dbReference type="RuleBase" id="RU000383"/>
    </source>
</evidence>
<evidence type="ECO:0000313" key="6">
    <source>
        <dbReference type="EMBL" id="KPP73093.1"/>
    </source>
</evidence>
<protein>
    <submittedName>
        <fullName evidence="6">Cyclin N-terminal domain-containing protein 2-like</fullName>
    </submittedName>
</protein>
<dbReference type="Proteomes" id="UP000034805">
    <property type="component" value="Unassembled WGS sequence"/>
</dbReference>
<dbReference type="EMBL" id="JARO02002278">
    <property type="protein sequence ID" value="KPP73093.1"/>
    <property type="molecule type" value="Genomic_DNA"/>
</dbReference>
<sequence length="451" mass="51070">MPWENEKRAFGLEEKNELLKLTWRIIIHPVCAQVEGCDRNFSPPCRVVMAQMSFCDSRPADLHKKAEEKRAPLRTWANACIPKERRPPADSDETRGGHCKAEPERRWARRLPVSAEDGIIMDYAEQQGAVPTGGREEVALLLCLRGLHSLQVLVPSLLHHEMEVTMEKLGLIYDKTYAWDIFSDMMRNQSQYTFPSAELPRPFTDSTRAILVDWLIQVHEVFHFSEETLYLAVHLLNRALRQIKVSISNLQLLGVVCLFLAGKKEECLLPEVSELCYLMENGYSKKQLLRMERRVLCELKFDLSHCPPLHFLLISASIARCSDKVVWMARYLLELSLLESQCVVFQPAELASAALCLARRVLQEPPTPEGETAWCIASSLNVCSEPTRQRIMQILAVAAARAEGQDTRASLIKFSTAETLHVSSHPALRSAPHLLGLHCPPTRAQMREGAM</sequence>
<feature type="region of interest" description="Disordered" evidence="3">
    <location>
        <begin position="82"/>
        <end position="101"/>
    </location>
</feature>
<feature type="domain" description="Cyclin-like" evidence="4">
    <location>
        <begin position="213"/>
        <end position="297"/>
    </location>
</feature>
<dbReference type="InterPro" id="IPR036915">
    <property type="entry name" value="Cyclin-like_sf"/>
</dbReference>
<gene>
    <name evidence="6" type="ORF">Z043_107851</name>
</gene>
<comment type="caution">
    <text evidence="6">The sequence shown here is derived from an EMBL/GenBank/DDBJ whole genome shotgun (WGS) entry which is preliminary data.</text>
</comment>
<evidence type="ECO:0000259" key="5">
    <source>
        <dbReference type="SMART" id="SM01332"/>
    </source>
</evidence>